<dbReference type="InterPro" id="IPR021457">
    <property type="entry name" value="DUF3108"/>
</dbReference>
<name>A0A0F8W9U7_9ZZZZ</name>
<sequence>MAIFLWAAVAALFALAAIAGNAHAGQRFEYDLKWGFVLAGHSVLESTDAKADSFARVESSAISADWMKSIYPVRDYIRAELDDLQDFYPFNYRIQTAEGRHRKDREVRFDRIEGKAVYVDHLKGTEKEYEDCRKCNPKKAK</sequence>
<reference evidence="1" key="1">
    <citation type="journal article" date="2015" name="Nature">
        <title>Complex archaea that bridge the gap between prokaryotes and eukaryotes.</title>
        <authorList>
            <person name="Spang A."/>
            <person name="Saw J.H."/>
            <person name="Jorgensen S.L."/>
            <person name="Zaremba-Niedzwiedzka K."/>
            <person name="Martijn J."/>
            <person name="Lind A.E."/>
            <person name="van Eijk R."/>
            <person name="Schleper C."/>
            <person name="Guy L."/>
            <person name="Ettema T.J."/>
        </authorList>
    </citation>
    <scope>NUCLEOTIDE SEQUENCE</scope>
</reference>
<dbReference type="AlphaFoldDB" id="A0A0F8W9U7"/>
<accession>A0A0F8W9U7</accession>
<proteinExistence type="predicted"/>
<organism evidence="1">
    <name type="scientific">marine sediment metagenome</name>
    <dbReference type="NCBI Taxonomy" id="412755"/>
    <lineage>
        <taxon>unclassified sequences</taxon>
        <taxon>metagenomes</taxon>
        <taxon>ecological metagenomes</taxon>
    </lineage>
</organism>
<dbReference type="Pfam" id="PF11306">
    <property type="entry name" value="DUF3108"/>
    <property type="match status" value="1"/>
</dbReference>
<protein>
    <submittedName>
        <fullName evidence="1">Uncharacterized protein</fullName>
    </submittedName>
</protein>
<dbReference type="EMBL" id="LAZR01066429">
    <property type="protein sequence ID" value="KKK53582.1"/>
    <property type="molecule type" value="Genomic_DNA"/>
</dbReference>
<evidence type="ECO:0000313" key="1">
    <source>
        <dbReference type="EMBL" id="KKK53582.1"/>
    </source>
</evidence>
<gene>
    <name evidence="1" type="ORF">LCGC14_3093330</name>
</gene>
<comment type="caution">
    <text evidence="1">The sequence shown here is derived from an EMBL/GenBank/DDBJ whole genome shotgun (WGS) entry which is preliminary data.</text>
</comment>